<evidence type="ECO:0000313" key="1">
    <source>
        <dbReference type="EMBL" id="CDI67090.1"/>
    </source>
</evidence>
<organism evidence="1 2">
    <name type="scientific">Bifidobacterium animalis subsp. animalis IM386</name>
    <dbReference type="NCBI Taxonomy" id="1402194"/>
    <lineage>
        <taxon>Bacteria</taxon>
        <taxon>Bacillati</taxon>
        <taxon>Actinomycetota</taxon>
        <taxon>Actinomycetes</taxon>
        <taxon>Bifidobacteriales</taxon>
        <taxon>Bifidobacteriaceae</taxon>
        <taxon>Bifidobacterium</taxon>
    </lineage>
</organism>
<protein>
    <submittedName>
        <fullName evidence="1">Uncharacterized protein</fullName>
    </submittedName>
</protein>
<sequence>MGYHAVGRCGMGIQEALRKAAEMQSHLEIVSVVEYGPYWIFSYCEPGLTPEECPGMLMLKMRRTDGFSTYLHVQDKDFLDIVKHATKVDLPEHTLPYSPTS</sequence>
<dbReference type="AlphaFoldDB" id="A0AAV2W1U4"/>
<proteinExistence type="predicted"/>
<comment type="caution">
    <text evidence="1">The sequence shown here is derived from an EMBL/GenBank/DDBJ whole genome shotgun (WGS) entry which is preliminary data.</text>
</comment>
<reference evidence="1 2" key="1">
    <citation type="submission" date="2013-10" db="EMBL/GenBank/DDBJ databases">
        <authorList>
            <person name="Manrique M."/>
        </authorList>
    </citation>
    <scope>NUCLEOTIDE SEQUENCE [LARGE SCALE GENOMIC DNA]</scope>
    <source>
        <strain evidence="1 2">IM386</strain>
    </source>
</reference>
<name>A0AAV2W1U4_9BIFI</name>
<dbReference type="Proteomes" id="UP000035645">
    <property type="component" value="Unassembled WGS sequence"/>
</dbReference>
<gene>
    <name evidence="1" type="ORF">BANIM336_00399</name>
</gene>
<evidence type="ECO:0000313" key="2">
    <source>
        <dbReference type="Proteomes" id="UP000035645"/>
    </source>
</evidence>
<reference evidence="1 2" key="2">
    <citation type="submission" date="2015-01" db="EMBL/GenBank/DDBJ databases">
        <title>Genome sequence of a Bifidobacterium animalis strain.</title>
        <authorList>
            <person name="Bogovic-Matijasic B."/>
            <person name="Hacin B."/>
            <person name="Citar M."/>
            <person name="Svigelj K."/>
            <person name="Stempelj M."/>
            <person name="Rogelj I."/>
        </authorList>
    </citation>
    <scope>NUCLEOTIDE SEQUENCE [LARGE SCALE GENOMIC DNA]</scope>
    <source>
        <strain evidence="1 2">IM386</strain>
    </source>
</reference>
<dbReference type="EMBL" id="CBUQ010000005">
    <property type="protein sequence ID" value="CDI67090.1"/>
    <property type="molecule type" value="Genomic_DNA"/>
</dbReference>
<accession>A0AAV2W1U4</accession>